<protein>
    <submittedName>
        <fullName evidence="1">Uncharacterized protein</fullName>
    </submittedName>
</protein>
<proteinExistence type="predicted"/>
<name>A0AA38URD0_9AGAR</name>
<dbReference type="Proteomes" id="UP001163850">
    <property type="component" value="Unassembled WGS sequence"/>
</dbReference>
<gene>
    <name evidence="1" type="ORF">F5890DRAFT_1536872</name>
</gene>
<sequence length="98" mass="11629">MRWVWLSQTLVSKENLMHYKSKMAFSSEKEPSLHIGIPALEALHRAWRMRSTRAKYSEFHLALEDGVAKVEEYYEKITDNQVYVISMLLNPEQKTEHF</sequence>
<reference evidence="1" key="1">
    <citation type="submission" date="2022-08" db="EMBL/GenBank/DDBJ databases">
        <authorList>
            <consortium name="DOE Joint Genome Institute"/>
            <person name="Min B."/>
            <person name="Riley R."/>
            <person name="Sierra-Patev S."/>
            <person name="Naranjo-Ortiz M."/>
            <person name="Looney B."/>
            <person name="Konkel Z."/>
            <person name="Slot J.C."/>
            <person name="Sakamoto Y."/>
            <person name="Steenwyk J.L."/>
            <person name="Rokas A."/>
            <person name="Carro J."/>
            <person name="Camarero S."/>
            <person name="Ferreira P."/>
            <person name="Molpeceres G."/>
            <person name="Ruiz-Duenas F.J."/>
            <person name="Serrano A."/>
            <person name="Henrissat B."/>
            <person name="Drula E."/>
            <person name="Hughes K.W."/>
            <person name="Mata J.L."/>
            <person name="Ishikawa N.K."/>
            <person name="Vargas-Isla R."/>
            <person name="Ushijima S."/>
            <person name="Smith C.A."/>
            <person name="Ahrendt S."/>
            <person name="Andreopoulos W."/>
            <person name="He G."/>
            <person name="Labutti K."/>
            <person name="Lipzen A."/>
            <person name="Ng V."/>
            <person name="Sandor L."/>
            <person name="Barry K."/>
            <person name="Martinez A.T."/>
            <person name="Xiao Y."/>
            <person name="Gibbons J.G."/>
            <person name="Terashima K."/>
            <person name="Hibbett D.S."/>
            <person name="Grigoriev I.V."/>
        </authorList>
    </citation>
    <scope>NUCLEOTIDE SEQUENCE</scope>
    <source>
        <strain evidence="1">TFB7829</strain>
    </source>
</reference>
<evidence type="ECO:0000313" key="2">
    <source>
        <dbReference type="Proteomes" id="UP001163850"/>
    </source>
</evidence>
<feature type="non-terminal residue" evidence="1">
    <location>
        <position position="98"/>
    </location>
</feature>
<comment type="caution">
    <text evidence="1">The sequence shown here is derived from an EMBL/GenBank/DDBJ whole genome shotgun (WGS) entry which is preliminary data.</text>
</comment>
<dbReference type="EMBL" id="MU802125">
    <property type="protein sequence ID" value="KAJ3981252.1"/>
    <property type="molecule type" value="Genomic_DNA"/>
</dbReference>
<dbReference type="AlphaFoldDB" id="A0AA38URD0"/>
<evidence type="ECO:0000313" key="1">
    <source>
        <dbReference type="EMBL" id="KAJ3981252.1"/>
    </source>
</evidence>
<organism evidence="1 2">
    <name type="scientific">Lentinula detonsa</name>
    <dbReference type="NCBI Taxonomy" id="2804962"/>
    <lineage>
        <taxon>Eukaryota</taxon>
        <taxon>Fungi</taxon>
        <taxon>Dikarya</taxon>
        <taxon>Basidiomycota</taxon>
        <taxon>Agaricomycotina</taxon>
        <taxon>Agaricomycetes</taxon>
        <taxon>Agaricomycetidae</taxon>
        <taxon>Agaricales</taxon>
        <taxon>Marasmiineae</taxon>
        <taxon>Omphalotaceae</taxon>
        <taxon>Lentinula</taxon>
    </lineage>
</organism>
<accession>A0AA38URD0</accession>